<dbReference type="Proteomes" id="UP000011991">
    <property type="component" value="Unassembled WGS sequence"/>
</dbReference>
<evidence type="ECO:0000256" key="1">
    <source>
        <dbReference type="ARBA" id="ARBA00022747"/>
    </source>
</evidence>
<organism evidence="3 4">
    <name type="scientific">Rhodopirellula maiorica SM1</name>
    <dbReference type="NCBI Taxonomy" id="1265738"/>
    <lineage>
        <taxon>Bacteria</taxon>
        <taxon>Pseudomonadati</taxon>
        <taxon>Planctomycetota</taxon>
        <taxon>Planctomycetia</taxon>
        <taxon>Pirellulales</taxon>
        <taxon>Pirellulaceae</taxon>
        <taxon>Novipirellula</taxon>
    </lineage>
</organism>
<dbReference type="PANTHER" id="PTHR30408:SF12">
    <property type="entry name" value="TYPE I RESTRICTION ENZYME MJAVIII SPECIFICITY SUBUNIT"/>
    <property type="match status" value="1"/>
</dbReference>
<sequence>MSHPKWPMVPLGEVVRPVQRPVEVEPGTEYRTLGVKWWGEGAYERQTIDGSATAAKTLNHVRTDDLIINKIWVRNGSVAVVSTEVNGCVGSNEFPTFEFDKSKLLPAWMHWYSKTRELWTKCELLSQGTSGKNRIRPEAFLRIEIPVPSIQEQVRVIRRIDSLADKLRLVDELTSQTDQITSAFLASVHSRLAAGAPRCSLERVAPLCRRPATIEVDRQYPQVSVRSFGRGTFHSDVLSGANITWQKPYLVQNGDILMSNIKAWEGAIAVAQQKDHGRFGSHRYLTFAVKKGVATPEFLVFFLLSEEGLFHIGEASPGSADRNRTTSARKVCAIPVPVPNFEKQKYFSDLLKRVSLARELREKFAVLRSSMLPSILDRAFKGEL</sequence>
<dbReference type="GO" id="GO:0003677">
    <property type="term" value="F:DNA binding"/>
    <property type="evidence" value="ECO:0007669"/>
    <property type="project" value="UniProtKB-KW"/>
</dbReference>
<evidence type="ECO:0000313" key="4">
    <source>
        <dbReference type="Proteomes" id="UP000011991"/>
    </source>
</evidence>
<keyword evidence="2" id="KW-0238">DNA-binding</keyword>
<gene>
    <name evidence="3" type="ORF">RMSM_07378</name>
</gene>
<keyword evidence="4" id="KW-1185">Reference proteome</keyword>
<dbReference type="InterPro" id="IPR044946">
    <property type="entry name" value="Restrct_endonuc_typeI_TRD_sf"/>
</dbReference>
<dbReference type="PANTHER" id="PTHR30408">
    <property type="entry name" value="TYPE-1 RESTRICTION ENZYME ECOKI SPECIFICITY PROTEIN"/>
    <property type="match status" value="1"/>
</dbReference>
<evidence type="ECO:0000256" key="2">
    <source>
        <dbReference type="ARBA" id="ARBA00023125"/>
    </source>
</evidence>
<comment type="caution">
    <text evidence="3">The sequence shown here is derived from an EMBL/GenBank/DDBJ whole genome shotgun (WGS) entry which is preliminary data.</text>
</comment>
<proteinExistence type="predicted"/>
<dbReference type="GO" id="GO:0009307">
    <property type="term" value="P:DNA restriction-modification system"/>
    <property type="evidence" value="ECO:0007669"/>
    <property type="project" value="UniProtKB-KW"/>
</dbReference>
<dbReference type="OrthoDB" id="9811611at2"/>
<dbReference type="EMBL" id="ANOG01001051">
    <property type="protein sequence ID" value="EMI15698.1"/>
    <property type="molecule type" value="Genomic_DNA"/>
</dbReference>
<accession>M5R892</accession>
<dbReference type="InterPro" id="IPR052021">
    <property type="entry name" value="Type-I_RS_S_subunit"/>
</dbReference>
<dbReference type="RefSeq" id="WP_008708444.1">
    <property type="nucleotide sequence ID" value="NZ_ANOG01001051.1"/>
</dbReference>
<protein>
    <submittedName>
        <fullName evidence="3">Restriction modification system DNA specificity domain-containing protein</fullName>
    </submittedName>
</protein>
<dbReference type="Gene3D" id="3.90.220.20">
    <property type="entry name" value="DNA methylase specificity domains"/>
    <property type="match status" value="3"/>
</dbReference>
<dbReference type="AlphaFoldDB" id="M5R892"/>
<dbReference type="SUPFAM" id="SSF116734">
    <property type="entry name" value="DNA methylase specificity domain"/>
    <property type="match status" value="2"/>
</dbReference>
<name>M5R892_9BACT</name>
<evidence type="ECO:0000313" key="3">
    <source>
        <dbReference type="EMBL" id="EMI15698.1"/>
    </source>
</evidence>
<reference evidence="3 4" key="1">
    <citation type="journal article" date="2013" name="Mar. Genomics">
        <title>Expression of sulfatases in Rhodopirellula baltica and the diversity of sulfatases in the genus Rhodopirellula.</title>
        <authorList>
            <person name="Wegner C.E."/>
            <person name="Richter-Heitmann T."/>
            <person name="Klindworth A."/>
            <person name="Klockow C."/>
            <person name="Richter M."/>
            <person name="Achstetter T."/>
            <person name="Glockner F.O."/>
            <person name="Harder J."/>
        </authorList>
    </citation>
    <scope>NUCLEOTIDE SEQUENCE [LARGE SCALE GENOMIC DNA]</scope>
    <source>
        <strain evidence="3 4">SM1</strain>
    </source>
</reference>
<dbReference type="PATRIC" id="fig|1265738.3.peg.7361"/>
<keyword evidence="1" id="KW-0680">Restriction system</keyword>